<sequence>MKTEILSSSFRDPSGFLFYRHGELLRQVNFRYQDDYNALMESGLYDALTRDGLLVPHQEIDPAVGDSDKAYKVIRPTRIPYISYPYEWSFSQLKDAALTTLKIQELALEYGMSLKDASAYNVQFMDGKPIFIDTLSFERYRKNQPWVAYRQFCQHFLAPLALMSYRDIRLGQLLRTHIDGIPLDLASTLLPMRSRFRFSLLTHLHLHARSQKHYANAAVDSKHALKPVNVSLNGLKAIISNLASAIDALQWKSGATEWGDYYAATNYDSESMQHKKDLVSAFLDQVSPSPGLVQDLGANTGVFSRIAASKGMCVLSQDIDPKAVEINYQQTRNDQETRILPLLVDLTNPSPALGWAHQERMSLMQRGPADMVMALALIHHLSISNNVPLPVLARFFSHMGRHLIIEFVPKNDSQVQRLLATREDVFEDYTRTHFEDAFGGHFELLQSERIRGSERTLYLMRTAASSSHQQ</sequence>
<proteinExistence type="predicted"/>
<dbReference type="Gene3D" id="3.40.50.150">
    <property type="entry name" value="Vaccinia Virus protein VP39"/>
    <property type="match status" value="1"/>
</dbReference>
<dbReference type="RefSeq" id="WP_041064101.1">
    <property type="nucleotide sequence ID" value="NZ_AP012273.1"/>
</dbReference>
<dbReference type="InterPro" id="IPR029063">
    <property type="entry name" value="SAM-dependent_MTases_sf"/>
</dbReference>
<evidence type="ECO:0000313" key="1">
    <source>
        <dbReference type="EMBL" id="BAO42981.1"/>
    </source>
</evidence>
<gene>
    <name evidence="1" type="ORF">TBH_C0031</name>
</gene>
<dbReference type="OrthoDB" id="9765084at2"/>
<evidence type="ECO:0000313" key="2">
    <source>
        <dbReference type="Proteomes" id="UP000031631"/>
    </source>
</evidence>
<accession>A0A7U6JFP4</accession>
<dbReference type="EMBL" id="AP012273">
    <property type="protein sequence ID" value="BAO42981.1"/>
    <property type="molecule type" value="Genomic_DNA"/>
</dbReference>
<dbReference type="AlphaFoldDB" id="A0A7U6JFP4"/>
<dbReference type="CDD" id="cd02440">
    <property type="entry name" value="AdoMet_MTases"/>
    <property type="match status" value="1"/>
</dbReference>
<name>A0A7U6JFP4_9GAMM</name>
<keyword evidence="2" id="KW-1185">Reference proteome</keyword>
<dbReference type="Proteomes" id="UP000031631">
    <property type="component" value="Chromosome"/>
</dbReference>
<protein>
    <recommendedName>
        <fullName evidence="3">SAM-dependent methyltransferase</fullName>
    </recommendedName>
</protein>
<dbReference type="KEGG" id="tbn:TBH_C0031"/>
<dbReference type="SUPFAM" id="SSF53335">
    <property type="entry name" value="S-adenosyl-L-methionine-dependent methyltransferases"/>
    <property type="match status" value="1"/>
</dbReference>
<reference evidence="1 2" key="1">
    <citation type="journal article" date="2014" name="PLoS ONE">
        <title>Physiological and genomic features of a novel sulfur-oxidizing gammaproteobacterium belonging to a previously uncultivated symbiotic lineage isolated from a hydrothermal vent.</title>
        <authorList>
            <person name="Nunoura T."/>
            <person name="Takaki Y."/>
            <person name="Kazama H."/>
            <person name="Kakuta J."/>
            <person name="Shimamura S."/>
            <person name="Makita H."/>
            <person name="Hirai M."/>
            <person name="Miyazaki M."/>
            <person name="Takai K."/>
        </authorList>
    </citation>
    <scope>NUCLEOTIDE SEQUENCE [LARGE SCALE GENOMIC DNA]</scope>
    <source>
        <strain evidence="1 2">Hiromi1</strain>
    </source>
</reference>
<organism evidence="1 2">
    <name type="scientific">Thiolapillus brandeum</name>
    <dbReference type="NCBI Taxonomy" id="1076588"/>
    <lineage>
        <taxon>Bacteria</taxon>
        <taxon>Pseudomonadati</taxon>
        <taxon>Pseudomonadota</taxon>
        <taxon>Gammaproteobacteria</taxon>
        <taxon>Chromatiales</taxon>
        <taxon>Sedimenticolaceae</taxon>
        <taxon>Thiolapillus</taxon>
    </lineage>
</organism>
<evidence type="ECO:0008006" key="3">
    <source>
        <dbReference type="Google" id="ProtNLM"/>
    </source>
</evidence>